<protein>
    <submittedName>
        <fullName evidence="1">Uncharacterized protein</fullName>
    </submittedName>
</protein>
<proteinExistence type="predicted"/>
<dbReference type="RefSeq" id="YP_238660.1">
    <property type="nucleotide sequence ID" value="NC_007021.1"/>
</dbReference>
<name>A0A6H0X517_BPTWO</name>
<dbReference type="KEGG" id="vg:5130355"/>
<dbReference type="EMBL" id="MT151386">
    <property type="protein sequence ID" value="QIW89024.1"/>
    <property type="molecule type" value="Genomic_DNA"/>
</dbReference>
<organismHost>
    <name type="scientific">Twortvirus twort</name>
    <dbReference type="NCBI Taxonomy" id="55510"/>
</organismHost>
<reference evidence="1 3" key="1">
    <citation type="submission" date="2020-03" db="EMBL/GenBank/DDBJ databases">
        <title>Variable regions in the genome of staphylococcal bacteriophage Twort.</title>
        <authorList>
            <person name="Glowacka-Rutkowska A."/>
            <person name="Gawor J."/>
            <person name="Lobocka M."/>
        </authorList>
    </citation>
    <scope>NUCLEOTIDE SEQUENCE [LARGE SCALE GENOMIC DNA]</scope>
</reference>
<organism evidence="1 3">
    <name type="scientific">Staphylococcus phage Twort (strain DSM 17442 / HER 48)</name>
    <name type="common">Bacteriophage Twort</name>
    <dbReference type="NCBI Taxonomy" id="2908167"/>
    <lineage>
        <taxon>Viruses</taxon>
        <taxon>Duplodnaviria</taxon>
        <taxon>Heunggongvirae</taxon>
        <taxon>Uroviricota</taxon>
        <taxon>Caudoviricetes</taxon>
        <taxon>Herelleviridae</taxon>
        <taxon>Twortvirinae</taxon>
        <taxon>Twortvirus</taxon>
        <taxon>Twortvirus twort</taxon>
    </lineage>
</organism>
<gene>
    <name evidence="1" type="ORF">TwortDSMZ_013</name>
    <name evidence="2" type="ORF">TwortDSMZ_202</name>
</gene>
<evidence type="ECO:0000313" key="3">
    <source>
        <dbReference type="Proteomes" id="UP000503318"/>
    </source>
</evidence>
<dbReference type="EMBL" id="MT151386">
    <property type="protein sequence ID" value="QIW89195.1"/>
    <property type="molecule type" value="Genomic_DNA"/>
</dbReference>
<dbReference type="Proteomes" id="UP000503318">
    <property type="component" value="Segment"/>
</dbReference>
<evidence type="ECO:0000313" key="2">
    <source>
        <dbReference type="EMBL" id="QIW89195.1"/>
    </source>
</evidence>
<evidence type="ECO:0000313" key="1">
    <source>
        <dbReference type="EMBL" id="QIW89024.1"/>
    </source>
</evidence>
<accession>A0A6H0X517</accession>
<sequence length="316" mass="37081">MDKHFKGREVNVETGETRYMNPIWRPLFDPSEYISKDIISGKLERKEFEEKFFNFITEFQSNLRNKYNASFDEIGRLLVLMTYTNYRDIETGHHYLLTDNNKDMSIKNLSKIWKLELQQTRNVKSIMKKKGIIGEDDEGLYIPDDILIRGKIYPKEKKELNYYIIYDKPIRDLYNGLTESNKRDSAKVVGLFLSLVPFIKVSSRKKKNNEKGSNNTLVMSEWDNENKQYKPISKVKLSEELGISRTTMDRYLGILNAKSKEVTGRYLLYDIKPTGLNELDKSIMVINPYYTYTQGTGSNSFNILEEWINEAEENSK</sequence>